<comment type="caution">
    <text evidence="8">The sequence shown here is derived from an EMBL/GenBank/DDBJ whole genome shotgun (WGS) entry which is preliminary data.</text>
</comment>
<feature type="transmembrane region" description="Helical" evidence="7">
    <location>
        <begin position="793"/>
        <end position="810"/>
    </location>
</feature>
<dbReference type="PANTHER" id="PTHR33281">
    <property type="entry name" value="UPF0187 PROTEIN YNEE"/>
    <property type="match status" value="1"/>
</dbReference>
<dbReference type="InterPro" id="IPR044669">
    <property type="entry name" value="YneE/VCCN1/2-like"/>
</dbReference>
<keyword evidence="3 7" id="KW-0812">Transmembrane</keyword>
<dbReference type="Pfam" id="PF25539">
    <property type="entry name" value="Bestrophin_2"/>
    <property type="match status" value="2"/>
</dbReference>
<feature type="transmembrane region" description="Helical" evidence="7">
    <location>
        <begin position="822"/>
        <end position="842"/>
    </location>
</feature>
<name>A0A1Q9DA44_SYMMI</name>
<dbReference type="GO" id="GO:0005254">
    <property type="term" value="F:chloride channel activity"/>
    <property type="evidence" value="ECO:0007669"/>
    <property type="project" value="InterPro"/>
</dbReference>
<dbReference type="OrthoDB" id="1368at2759"/>
<evidence type="ECO:0000256" key="4">
    <source>
        <dbReference type="ARBA" id="ARBA00022989"/>
    </source>
</evidence>
<dbReference type="Proteomes" id="UP000186817">
    <property type="component" value="Unassembled WGS sequence"/>
</dbReference>
<dbReference type="AlphaFoldDB" id="A0A1Q9DA44"/>
<evidence type="ECO:0000256" key="3">
    <source>
        <dbReference type="ARBA" id="ARBA00022692"/>
    </source>
</evidence>
<evidence type="ECO:0000256" key="5">
    <source>
        <dbReference type="ARBA" id="ARBA00023065"/>
    </source>
</evidence>
<feature type="transmembrane region" description="Helical" evidence="7">
    <location>
        <begin position="225"/>
        <end position="242"/>
    </location>
</feature>
<evidence type="ECO:0000256" key="2">
    <source>
        <dbReference type="ARBA" id="ARBA00022448"/>
    </source>
</evidence>
<organism evidence="8 9">
    <name type="scientific">Symbiodinium microadriaticum</name>
    <name type="common">Dinoflagellate</name>
    <name type="synonym">Zooxanthella microadriatica</name>
    <dbReference type="NCBI Taxonomy" id="2951"/>
    <lineage>
        <taxon>Eukaryota</taxon>
        <taxon>Sar</taxon>
        <taxon>Alveolata</taxon>
        <taxon>Dinophyceae</taxon>
        <taxon>Suessiales</taxon>
        <taxon>Symbiodiniaceae</taxon>
        <taxon>Symbiodinium</taxon>
    </lineage>
</organism>
<keyword evidence="2" id="KW-0813">Transport</keyword>
<dbReference type="PANTHER" id="PTHR33281:SF20">
    <property type="match status" value="1"/>
</dbReference>
<dbReference type="GO" id="GO:0016020">
    <property type="term" value="C:membrane"/>
    <property type="evidence" value="ECO:0007669"/>
    <property type="project" value="UniProtKB-SubCell"/>
</dbReference>
<accession>A0A1Q9DA44</accession>
<evidence type="ECO:0000256" key="1">
    <source>
        <dbReference type="ARBA" id="ARBA00004141"/>
    </source>
</evidence>
<evidence type="ECO:0000313" key="8">
    <source>
        <dbReference type="EMBL" id="OLP92066.1"/>
    </source>
</evidence>
<feature type="transmembrane region" description="Helical" evidence="7">
    <location>
        <begin position="21"/>
        <end position="40"/>
    </location>
</feature>
<evidence type="ECO:0000256" key="6">
    <source>
        <dbReference type="ARBA" id="ARBA00023136"/>
    </source>
</evidence>
<feature type="transmembrane region" description="Helical" evidence="7">
    <location>
        <begin position="593"/>
        <end position="611"/>
    </location>
</feature>
<sequence>MIEYSHGRWGIRVLLQLRGSVIPKALVWSVPCAAITVLLHQFWDTEKGDQNKQMEGIDQIWSKFTFVLGFLIVFRSNQAYSRFWESVTLFHQISGEWMSAFSNLLSFCSADPQKQAAVVEFRQYLIRLMSLLHCNALQTLCELDDDRLEVVDLGGINRTSLLHLKGSPDRCETVLLWLERFIIEADKSKTLDVPAPILSRAFQELSRGMVGVTNVRKIRDVPFPFPYSQFLSFILVVHWLVTPIVASQIILKPWWAGIMVFSVVTSYWTLYYIAQEIDQPFGEDANDLPVREMQRHFNEKLDFFISPLSCAVPEFNVDASYHIQMLSSTFSVALSNSVASPSAGTKTVEAARPNEVESAYDLVEDRLEAALDLRLNSASGAPSQEIIEVTLAKGSSAPVGCCTVSPDQPHATICFSRQAATRENSEVDIGLPAGTGEEALGACLRELEELKQLLAMLPGRQDRELAEMLRDLAGATNDQNHRSMALKRTAGDAGDPMTELPKKLNKFMASESLKRLDPDRQQKLRLLNQFNESRKITLSQSAKIPVNQVQVAQDGFHASSRKVETSWSMIAYSHGKWGIHVLLSFRGSVIPKALVWSVPCALVTILLHGHWGEEKGDDNLEMQGIGTIWSGFSFVLGFLIVFRSNQAYSRFWESVTLFQQIGGEWLNAFSNLLCFCSKDPEKLDQVNEFRYYLSRFMSLLHCNTLQTLCELSDDSLEVLDLGGLCKKSLWHLQKSPDRSKTVLLWISCLIMEAHQHKTIEVPGPILSRAFQELSQGMVCVTDLRKIRDVPFPFPYSQYLCCMLIAHWILAPVVASQTVLKPWWAGIMVLVVSTSYWTLFYIAQEIDQPFGEDANDLPVREMQHKFNAKLQFFLEPLSTKVPDFSMESSQHLEMLRSSYNVSQSNIASPHSVISVAAAVHMSDTLKASHSSPIERPDLQKSKSLDEVQGASLMDPLEPEMLHDVIVLMLPDVGLKRVAEMLKILGVGDEETGLDLQGCGEDFSILSQRQHKEMLGRTSLADVAVRVDDLLSADRDVQEPELQRSLASLSEALAKTIPRVKRI</sequence>
<feature type="transmembrane region" description="Helical" evidence="7">
    <location>
        <begin position="254"/>
        <end position="274"/>
    </location>
</feature>
<gene>
    <name evidence="8" type="ORF">AK812_SmicGene26156</name>
</gene>
<keyword evidence="9" id="KW-1185">Reference proteome</keyword>
<keyword evidence="5" id="KW-0406">Ion transport</keyword>
<reference evidence="8 9" key="1">
    <citation type="submission" date="2016-02" db="EMBL/GenBank/DDBJ databases">
        <title>Genome analysis of coral dinoflagellate symbionts highlights evolutionary adaptations to a symbiotic lifestyle.</title>
        <authorList>
            <person name="Aranda M."/>
            <person name="Li Y."/>
            <person name="Liew Y.J."/>
            <person name="Baumgarten S."/>
            <person name="Simakov O."/>
            <person name="Wilson M."/>
            <person name="Piel J."/>
            <person name="Ashoor H."/>
            <person name="Bougouffa S."/>
            <person name="Bajic V.B."/>
            <person name="Ryu T."/>
            <person name="Ravasi T."/>
            <person name="Bayer T."/>
            <person name="Micklem G."/>
            <person name="Kim H."/>
            <person name="Bhak J."/>
            <person name="Lajeunesse T.C."/>
            <person name="Voolstra C.R."/>
        </authorList>
    </citation>
    <scope>NUCLEOTIDE SEQUENCE [LARGE SCALE GENOMIC DNA]</scope>
    <source>
        <strain evidence="8 9">CCMP2467</strain>
    </source>
</reference>
<proteinExistence type="predicted"/>
<dbReference type="EMBL" id="LSRX01000636">
    <property type="protein sequence ID" value="OLP92066.1"/>
    <property type="molecule type" value="Genomic_DNA"/>
</dbReference>
<keyword evidence="4 7" id="KW-1133">Transmembrane helix</keyword>
<protein>
    <submittedName>
        <fullName evidence="8">UPF0187 protein</fullName>
    </submittedName>
</protein>
<feature type="transmembrane region" description="Helical" evidence="7">
    <location>
        <begin position="623"/>
        <end position="642"/>
    </location>
</feature>
<evidence type="ECO:0000313" key="9">
    <source>
        <dbReference type="Proteomes" id="UP000186817"/>
    </source>
</evidence>
<comment type="subcellular location">
    <subcellularLocation>
        <location evidence="1">Membrane</location>
        <topology evidence="1">Multi-pass membrane protein</topology>
    </subcellularLocation>
</comment>
<keyword evidence="6 7" id="KW-0472">Membrane</keyword>
<feature type="transmembrane region" description="Helical" evidence="7">
    <location>
        <begin position="60"/>
        <end position="76"/>
    </location>
</feature>
<evidence type="ECO:0000256" key="7">
    <source>
        <dbReference type="SAM" id="Phobius"/>
    </source>
</evidence>